<protein>
    <submittedName>
        <fullName evidence="4">Uncharacterized protein</fullName>
    </submittedName>
</protein>
<dbReference type="Pfam" id="PF01150">
    <property type="entry name" value="GDA1_CD39"/>
    <property type="match status" value="1"/>
</dbReference>
<dbReference type="PANTHER" id="PTHR11782:SF82">
    <property type="entry name" value="APYRASE 3-RELATED"/>
    <property type="match status" value="1"/>
</dbReference>
<dbReference type="AlphaFoldDB" id="A0AAV5BPK8"/>
<dbReference type="InterPro" id="IPR000407">
    <property type="entry name" value="GDA1_CD39_NTPase"/>
</dbReference>
<evidence type="ECO:0000313" key="5">
    <source>
        <dbReference type="Proteomes" id="UP001054889"/>
    </source>
</evidence>
<accession>A0AAV5BPK8</accession>
<evidence type="ECO:0000256" key="2">
    <source>
        <dbReference type="ARBA" id="ARBA00022801"/>
    </source>
</evidence>
<dbReference type="GO" id="GO:0016020">
    <property type="term" value="C:membrane"/>
    <property type="evidence" value="ECO:0007669"/>
    <property type="project" value="TreeGrafter"/>
</dbReference>
<dbReference type="Gene3D" id="3.30.420.40">
    <property type="match status" value="1"/>
</dbReference>
<comment type="caution">
    <text evidence="4">The sequence shown here is derived from an EMBL/GenBank/DDBJ whole genome shotgun (WGS) entry which is preliminary data.</text>
</comment>
<dbReference type="PANTHER" id="PTHR11782">
    <property type="entry name" value="ADENOSINE/GUANOSINE DIPHOSPHATASE"/>
    <property type="match status" value="1"/>
</dbReference>
<evidence type="ECO:0000256" key="1">
    <source>
        <dbReference type="ARBA" id="ARBA00009283"/>
    </source>
</evidence>
<dbReference type="EMBL" id="BQKI01000002">
    <property type="protein sequence ID" value="GJM88131.1"/>
    <property type="molecule type" value="Genomic_DNA"/>
</dbReference>
<reference evidence="4" key="1">
    <citation type="journal article" date="2018" name="DNA Res.">
        <title>Multiple hybrid de novo genome assembly of finger millet, an orphan allotetraploid crop.</title>
        <authorList>
            <person name="Hatakeyama M."/>
            <person name="Aluri S."/>
            <person name="Balachadran M.T."/>
            <person name="Sivarajan S.R."/>
            <person name="Patrignani A."/>
            <person name="Gruter S."/>
            <person name="Poveda L."/>
            <person name="Shimizu-Inatsugi R."/>
            <person name="Baeten J."/>
            <person name="Francoijs K.J."/>
            <person name="Nataraja K.N."/>
            <person name="Reddy Y.A.N."/>
            <person name="Phadnis S."/>
            <person name="Ravikumar R.L."/>
            <person name="Schlapbach R."/>
            <person name="Sreeman S.M."/>
            <person name="Shimizu K.K."/>
        </authorList>
    </citation>
    <scope>NUCLEOTIDE SEQUENCE</scope>
</reference>
<gene>
    <name evidence="4" type="primary">ga04158</name>
    <name evidence="4" type="ORF">PR202_ga04158</name>
</gene>
<name>A0AAV5BPK8_ELECO</name>
<keyword evidence="5" id="KW-1185">Reference proteome</keyword>
<reference evidence="4" key="2">
    <citation type="submission" date="2021-12" db="EMBL/GenBank/DDBJ databases">
        <title>Resequencing data analysis of finger millet.</title>
        <authorList>
            <person name="Hatakeyama M."/>
            <person name="Aluri S."/>
            <person name="Balachadran M.T."/>
            <person name="Sivarajan S.R."/>
            <person name="Poveda L."/>
            <person name="Shimizu-Inatsugi R."/>
            <person name="Schlapbach R."/>
            <person name="Sreeman S.M."/>
            <person name="Shimizu K.K."/>
        </authorList>
    </citation>
    <scope>NUCLEOTIDE SEQUENCE</scope>
</reference>
<feature type="active site" description="Proton acceptor" evidence="3">
    <location>
        <position position="115"/>
    </location>
</feature>
<comment type="similarity">
    <text evidence="1">Belongs to the GDA1/CD39 NTPase family.</text>
</comment>
<evidence type="ECO:0000256" key="3">
    <source>
        <dbReference type="PIRSR" id="PIRSR600407-1"/>
    </source>
</evidence>
<dbReference type="GO" id="GO:0017110">
    <property type="term" value="F:nucleoside diphosphate phosphatase activity"/>
    <property type="evidence" value="ECO:0007669"/>
    <property type="project" value="TreeGrafter"/>
</dbReference>
<dbReference type="GO" id="GO:0009134">
    <property type="term" value="P:nucleoside diphosphate catabolic process"/>
    <property type="evidence" value="ECO:0007669"/>
    <property type="project" value="TreeGrafter"/>
</dbReference>
<keyword evidence="2" id="KW-0378">Hydrolase</keyword>
<dbReference type="Proteomes" id="UP001054889">
    <property type="component" value="Unassembled WGS sequence"/>
</dbReference>
<evidence type="ECO:0000313" key="4">
    <source>
        <dbReference type="EMBL" id="GJM88131.1"/>
    </source>
</evidence>
<proteinExistence type="inferred from homology"/>
<organism evidence="4 5">
    <name type="scientific">Eleusine coracana subsp. coracana</name>
    <dbReference type="NCBI Taxonomy" id="191504"/>
    <lineage>
        <taxon>Eukaryota</taxon>
        <taxon>Viridiplantae</taxon>
        <taxon>Streptophyta</taxon>
        <taxon>Embryophyta</taxon>
        <taxon>Tracheophyta</taxon>
        <taxon>Spermatophyta</taxon>
        <taxon>Magnoliopsida</taxon>
        <taxon>Liliopsida</taxon>
        <taxon>Poales</taxon>
        <taxon>Poaceae</taxon>
        <taxon>PACMAD clade</taxon>
        <taxon>Chloridoideae</taxon>
        <taxon>Cynodonteae</taxon>
        <taxon>Eleusininae</taxon>
        <taxon>Eleusine</taxon>
    </lineage>
</organism>
<sequence>MQVTPGLSSYAGRPQEAANSIMPLLEGAKDIVPPQLKKKTTPLKLGATAGLRLIGDEKAEQILEAVVSPYQFSMSFVQYIQLLHPYFVQVRELVHTKSEFQYNPEWITVLEGSQEGSYIWVSSRSRAHEKSLGYYLQRLVGYHPLYSVYKP</sequence>